<dbReference type="GO" id="GO:0046961">
    <property type="term" value="F:proton-transporting ATPase activity, rotational mechanism"/>
    <property type="evidence" value="ECO:0007669"/>
    <property type="project" value="InterPro"/>
</dbReference>
<sequence>MSNKAAGALTAKAKAMFGKRIRPEDYQAMLQKKTVAEVASYLKNDTYFNEVLAGINEKSIHRGQLEALIRQDLFQRFSSLMRYANSSKGGFYRYGIIENEIHQILNCIRSFESRDYMQFIEKMPTYLELQTSFKISDLAKVRTYDELLDVISHTDYAQIVRQFKPLHMEDFDFTGCESALRNYYFDTVLKIIESDFSGKEKEDLRDIFLTQIELENITKIYRLKKYFDTPSDRIKELISPVHLRFSKKDLDYIIDHCNADELFDYLAKSAYKNYTDNQRFIYIEYHTKKINYNINRKHLAFSNNPNIVLLSYMLLSETEVQNIVDIIEGIRYRIAPEKIERLLIY</sequence>
<gene>
    <name evidence="3" type="ORF">SAMN02745191_2129</name>
</gene>
<dbReference type="PANTHER" id="PTHR38682">
    <property type="entry name" value="V-TYPE ATP SYNTHASE SUBUNIT C"/>
    <property type="match status" value="1"/>
</dbReference>
<evidence type="ECO:0000313" key="4">
    <source>
        <dbReference type="Proteomes" id="UP000243297"/>
    </source>
</evidence>
<protein>
    <submittedName>
        <fullName evidence="3">V/A-type H+-transporting ATPase subunit C</fullName>
    </submittedName>
</protein>
<dbReference type="InterPro" id="IPR002843">
    <property type="entry name" value="ATPase_V0-cplx_csu/dsu"/>
</dbReference>
<keyword evidence="1" id="KW-0813">Transport</keyword>
<evidence type="ECO:0000256" key="1">
    <source>
        <dbReference type="ARBA" id="ARBA00022448"/>
    </source>
</evidence>
<name>A0A1T4PRJ7_9FIRM</name>
<proteinExistence type="predicted"/>
<dbReference type="RefSeq" id="WP_078712525.1">
    <property type="nucleotide sequence ID" value="NZ_FUWY01000007.1"/>
</dbReference>
<dbReference type="InterPro" id="IPR050873">
    <property type="entry name" value="V-ATPase_V0D/AC39_subunit"/>
</dbReference>
<reference evidence="4" key="1">
    <citation type="submission" date="2017-02" db="EMBL/GenBank/DDBJ databases">
        <authorList>
            <person name="Varghese N."/>
            <person name="Submissions S."/>
        </authorList>
    </citation>
    <scope>NUCLEOTIDE SEQUENCE [LARGE SCALE GENOMIC DNA]</scope>
    <source>
        <strain evidence="4">ATCC 25662</strain>
    </source>
</reference>
<dbReference type="InterPro" id="IPR044911">
    <property type="entry name" value="V-type_ATPase_csu/dsu_dom_3"/>
</dbReference>
<dbReference type="STRING" id="118967.SAMN02745191_2129"/>
<dbReference type="Proteomes" id="UP000243297">
    <property type="component" value="Unassembled WGS sequence"/>
</dbReference>
<keyword evidence="4" id="KW-1185">Reference proteome</keyword>
<dbReference type="SUPFAM" id="SSF103486">
    <property type="entry name" value="V-type ATP synthase subunit C"/>
    <property type="match status" value="1"/>
</dbReference>
<evidence type="ECO:0000313" key="3">
    <source>
        <dbReference type="EMBL" id="SJZ94222.1"/>
    </source>
</evidence>
<organism evidence="3 4">
    <name type="scientific">Anaerorhabdus furcosa</name>
    <dbReference type="NCBI Taxonomy" id="118967"/>
    <lineage>
        <taxon>Bacteria</taxon>
        <taxon>Bacillati</taxon>
        <taxon>Bacillota</taxon>
        <taxon>Erysipelotrichia</taxon>
        <taxon>Erysipelotrichales</taxon>
        <taxon>Erysipelotrichaceae</taxon>
        <taxon>Anaerorhabdus</taxon>
    </lineage>
</organism>
<dbReference type="PANTHER" id="PTHR38682:SF1">
    <property type="entry name" value="V-TYPE ATP SYNTHASE SUBUNIT C"/>
    <property type="match status" value="1"/>
</dbReference>
<dbReference type="InterPro" id="IPR036079">
    <property type="entry name" value="ATPase_csu/dsu_sf"/>
</dbReference>
<keyword evidence="2" id="KW-0406">Ion transport</keyword>
<dbReference type="Pfam" id="PF01992">
    <property type="entry name" value="vATP-synt_AC39"/>
    <property type="match status" value="1"/>
</dbReference>
<dbReference type="Gene3D" id="1.10.132.50">
    <property type="entry name" value="ATP synthase (C/AC39) subunit, domain 3"/>
    <property type="match status" value="3"/>
</dbReference>
<dbReference type="EMBL" id="FUWY01000007">
    <property type="protein sequence ID" value="SJZ94222.1"/>
    <property type="molecule type" value="Genomic_DNA"/>
</dbReference>
<accession>A0A1T4PRJ7</accession>
<dbReference type="OrthoDB" id="2786695at2"/>
<evidence type="ECO:0000256" key="2">
    <source>
        <dbReference type="ARBA" id="ARBA00023065"/>
    </source>
</evidence>
<dbReference type="AlphaFoldDB" id="A0A1T4PRJ7"/>